<sequence>MDNIHSVVHFTILCEYLQFILCKGCVKNESATYPREMKIEEVFSEDSDSHTQKTCVTVQHASMAANIVTQKWLPHASSPCYQGKSYNVIITCADKTFKFPSVFRRDVDVYDVNWTIARILTV</sequence>
<protein>
    <submittedName>
        <fullName evidence="1">Uncharacterized protein</fullName>
    </submittedName>
</protein>
<dbReference type="Proteomes" id="UP000499080">
    <property type="component" value="Unassembled WGS sequence"/>
</dbReference>
<name>A0A4Y2MWL1_ARAVE</name>
<accession>A0A4Y2MWL1</accession>
<evidence type="ECO:0000313" key="1">
    <source>
        <dbReference type="EMBL" id="GBN30714.1"/>
    </source>
</evidence>
<dbReference type="AlphaFoldDB" id="A0A4Y2MWL1"/>
<organism evidence="1 2">
    <name type="scientific">Araneus ventricosus</name>
    <name type="common">Orbweaver spider</name>
    <name type="synonym">Epeira ventricosa</name>
    <dbReference type="NCBI Taxonomy" id="182803"/>
    <lineage>
        <taxon>Eukaryota</taxon>
        <taxon>Metazoa</taxon>
        <taxon>Ecdysozoa</taxon>
        <taxon>Arthropoda</taxon>
        <taxon>Chelicerata</taxon>
        <taxon>Arachnida</taxon>
        <taxon>Araneae</taxon>
        <taxon>Araneomorphae</taxon>
        <taxon>Entelegynae</taxon>
        <taxon>Araneoidea</taxon>
        <taxon>Araneidae</taxon>
        <taxon>Araneus</taxon>
    </lineage>
</organism>
<keyword evidence="2" id="KW-1185">Reference proteome</keyword>
<dbReference type="EMBL" id="BGPR01007968">
    <property type="protein sequence ID" value="GBN30714.1"/>
    <property type="molecule type" value="Genomic_DNA"/>
</dbReference>
<gene>
    <name evidence="1" type="ORF">AVEN_162450_1</name>
</gene>
<comment type="caution">
    <text evidence="1">The sequence shown here is derived from an EMBL/GenBank/DDBJ whole genome shotgun (WGS) entry which is preliminary data.</text>
</comment>
<reference evidence="1 2" key="1">
    <citation type="journal article" date="2019" name="Sci. Rep.">
        <title>Orb-weaving spider Araneus ventricosus genome elucidates the spidroin gene catalogue.</title>
        <authorList>
            <person name="Kono N."/>
            <person name="Nakamura H."/>
            <person name="Ohtoshi R."/>
            <person name="Moran D.A.P."/>
            <person name="Shinohara A."/>
            <person name="Yoshida Y."/>
            <person name="Fujiwara M."/>
            <person name="Mori M."/>
            <person name="Tomita M."/>
            <person name="Arakawa K."/>
        </authorList>
    </citation>
    <scope>NUCLEOTIDE SEQUENCE [LARGE SCALE GENOMIC DNA]</scope>
</reference>
<evidence type="ECO:0000313" key="2">
    <source>
        <dbReference type="Proteomes" id="UP000499080"/>
    </source>
</evidence>
<proteinExistence type="predicted"/>